<keyword evidence="1" id="KW-0472">Membrane</keyword>
<feature type="transmembrane region" description="Helical" evidence="1">
    <location>
        <begin position="27"/>
        <end position="45"/>
    </location>
</feature>
<feature type="transmembrane region" description="Helical" evidence="1">
    <location>
        <begin position="52"/>
        <end position="74"/>
    </location>
</feature>
<comment type="caution">
    <text evidence="2">The sequence shown here is derived from an EMBL/GenBank/DDBJ whole genome shotgun (WGS) entry which is preliminary data.</text>
</comment>
<dbReference type="Proteomes" id="UP000076959">
    <property type="component" value="Unassembled WGS sequence"/>
</dbReference>
<reference evidence="2 3" key="1">
    <citation type="submission" date="2016-03" db="EMBL/GenBank/DDBJ databases">
        <title>Draft Genome Sequence of the Strain BR 10245 (Bradyrhizobium sp.) isolated from nodules of Centrolobium paraense.</title>
        <authorList>
            <person name="Simoes-Araujo J.L.Sr."/>
            <person name="Barauna A.C."/>
            <person name="Silva K."/>
            <person name="Zilli J.E."/>
        </authorList>
    </citation>
    <scope>NUCLEOTIDE SEQUENCE [LARGE SCALE GENOMIC DNA]</scope>
    <source>
        <strain evidence="2 3">BR 10245</strain>
    </source>
</reference>
<accession>A0A176Z2F3</accession>
<evidence type="ECO:0000313" key="3">
    <source>
        <dbReference type="Proteomes" id="UP000076959"/>
    </source>
</evidence>
<dbReference type="AlphaFoldDB" id="A0A176Z2F3"/>
<dbReference type="RefSeq" id="WP_082905492.1">
    <property type="nucleotide sequence ID" value="NZ_LUUB01000028.1"/>
</dbReference>
<evidence type="ECO:0000256" key="1">
    <source>
        <dbReference type="SAM" id="Phobius"/>
    </source>
</evidence>
<sequence>MTIALVLIVASALVGTAIGLFFKFWALILISPLIAIFSAVVLRFYEFGLVKGVAVTAACLAVCQLAYVATAYLLHAREISFHDEIDGEPGEQSEQKIRRQHK</sequence>
<evidence type="ECO:0000313" key="2">
    <source>
        <dbReference type="EMBL" id="OAF14848.1"/>
    </source>
</evidence>
<keyword evidence="1" id="KW-1133">Transmembrane helix</keyword>
<proteinExistence type="predicted"/>
<keyword evidence="3" id="KW-1185">Reference proteome</keyword>
<organism evidence="2 3">
    <name type="scientific">Bradyrhizobium centrolobii</name>
    <dbReference type="NCBI Taxonomy" id="1505087"/>
    <lineage>
        <taxon>Bacteria</taxon>
        <taxon>Pseudomonadati</taxon>
        <taxon>Pseudomonadota</taxon>
        <taxon>Alphaproteobacteria</taxon>
        <taxon>Hyphomicrobiales</taxon>
        <taxon>Nitrobacteraceae</taxon>
        <taxon>Bradyrhizobium</taxon>
    </lineage>
</organism>
<keyword evidence="1" id="KW-0812">Transmembrane</keyword>
<name>A0A176Z2F3_9BRAD</name>
<gene>
    <name evidence="2" type="ORF">AYJ54_41705</name>
</gene>
<dbReference type="EMBL" id="LUUB01000028">
    <property type="protein sequence ID" value="OAF14848.1"/>
    <property type="molecule type" value="Genomic_DNA"/>
</dbReference>
<protein>
    <submittedName>
        <fullName evidence="2">Uncharacterized protein</fullName>
    </submittedName>
</protein>